<dbReference type="InterPro" id="IPR011042">
    <property type="entry name" value="6-blade_b-propeller_TolB-like"/>
</dbReference>
<reference evidence="2" key="1">
    <citation type="submission" date="2025-08" db="UniProtKB">
        <authorList>
            <consortium name="RefSeq"/>
        </authorList>
    </citation>
    <scope>IDENTIFICATION</scope>
    <source>
        <tissue evidence="2">Whole sample</tissue>
    </source>
</reference>
<dbReference type="KEGG" id="cvn:111109296"/>
<sequence>MASNIRLQKQDLSKHCHELKASIENQAEALHKEIDIIVQDLQAKVDEFDSNNISAIEKHADDINRTINYLQRTISDMQKILNSDDVTFVSTYKSGNEDFRRLPTQLQISFPNFITHAINREHIFQQFGLLLNSTDHPRPAKSQVVMSSLKMKNLTDEPVVIANLNLVDEEHTELRSVSCLSDNEFWTCGEDEIIRLYNLQEELLKSVQTISGKAPWDLTATQKGVDTIEYLLVVLISGDYGQIKIVHFSGSTEKQCIQWDSKGNPLYSSGSIKYICENRNLDICVADFDACAVVVVNAVGNLRFRYTGRPTANKGLFGKLRFRPSWSPSTAKESFYPYGIATDSQSRILTVVNHHSIHILDQDGNSLPPYIDNCHLCGPYGICVDSKDNLFVTDECNVKKIKYYK</sequence>
<dbReference type="RefSeq" id="XP_022301085.1">
    <property type="nucleotide sequence ID" value="XM_022445377.1"/>
</dbReference>
<dbReference type="GeneID" id="111109296"/>
<proteinExistence type="predicted"/>
<gene>
    <name evidence="2" type="primary">LOC111109296</name>
</gene>
<dbReference type="Proteomes" id="UP000694844">
    <property type="component" value="Chromosome 8"/>
</dbReference>
<dbReference type="Gene3D" id="2.120.10.30">
    <property type="entry name" value="TolB, C-terminal domain"/>
    <property type="match status" value="1"/>
</dbReference>
<protein>
    <submittedName>
        <fullName evidence="2">Uncharacterized protein LOC111109296</fullName>
    </submittedName>
</protein>
<dbReference type="SUPFAM" id="SSF63829">
    <property type="entry name" value="Calcium-dependent phosphotriesterase"/>
    <property type="match status" value="1"/>
</dbReference>
<dbReference type="AlphaFoldDB" id="A0A8B8BCD7"/>
<accession>A0A8B8BCD7</accession>
<organism evidence="1 2">
    <name type="scientific">Crassostrea virginica</name>
    <name type="common">Eastern oyster</name>
    <dbReference type="NCBI Taxonomy" id="6565"/>
    <lineage>
        <taxon>Eukaryota</taxon>
        <taxon>Metazoa</taxon>
        <taxon>Spiralia</taxon>
        <taxon>Lophotrochozoa</taxon>
        <taxon>Mollusca</taxon>
        <taxon>Bivalvia</taxon>
        <taxon>Autobranchia</taxon>
        <taxon>Pteriomorphia</taxon>
        <taxon>Ostreida</taxon>
        <taxon>Ostreoidea</taxon>
        <taxon>Ostreidae</taxon>
        <taxon>Crassostrea</taxon>
    </lineage>
</organism>
<evidence type="ECO:0000313" key="1">
    <source>
        <dbReference type="Proteomes" id="UP000694844"/>
    </source>
</evidence>
<evidence type="ECO:0000313" key="2">
    <source>
        <dbReference type="RefSeq" id="XP_022301085.1"/>
    </source>
</evidence>
<name>A0A8B8BCD7_CRAVI</name>
<keyword evidence="1" id="KW-1185">Reference proteome</keyword>